<dbReference type="EMBL" id="JBBKAM010000002">
    <property type="protein sequence ID" value="MEJ8644567.1"/>
    <property type="molecule type" value="Genomic_DNA"/>
</dbReference>
<dbReference type="Gene3D" id="1.10.10.60">
    <property type="entry name" value="Homeodomain-like"/>
    <property type="match status" value="1"/>
</dbReference>
<feature type="domain" description="HTH araC/xylS-type" evidence="4">
    <location>
        <begin position="226"/>
        <end position="329"/>
    </location>
</feature>
<sequence length="334" mass="36454">MSGISAVGPEAENGDRGLLFRGSDVEELSDLIRVRFAPHRLSVLADHPLDGRFRRLHEGAVAIYELGYGSEVDITPEAPLDFYNIHVPLAGGGAVTVNGKTLSSPLSIAGPAQKLTMRWSHDSVNRTLIIPRQVVDRALAVRLGDQPQKPLDFSPVFDHRADLVRAWLNVVKHFAEFADSALAARSPLAIRHFEQLLVNGLLDAQPHMLSEAVAGHGCVALPSAVRRAAVFCAEHAGEPVSVADMAQAARVGVRSLREGFRTHMDTTPLAYLRSVRLDLARRDLLAVAEGHVSQTITDVALRWGFTHLGRFTGHYRKAYGETPSQTVRSARPVR</sequence>
<dbReference type="SUPFAM" id="SSF46689">
    <property type="entry name" value="Homeodomain-like"/>
    <property type="match status" value="1"/>
</dbReference>
<evidence type="ECO:0000259" key="4">
    <source>
        <dbReference type="PROSITE" id="PS01124"/>
    </source>
</evidence>
<dbReference type="InterPro" id="IPR018060">
    <property type="entry name" value="HTH_AraC"/>
</dbReference>
<evidence type="ECO:0000313" key="6">
    <source>
        <dbReference type="Proteomes" id="UP001382904"/>
    </source>
</evidence>
<dbReference type="PANTHER" id="PTHR46796">
    <property type="entry name" value="HTH-TYPE TRANSCRIPTIONAL ACTIVATOR RHAS-RELATED"/>
    <property type="match status" value="1"/>
</dbReference>
<dbReference type="PANTHER" id="PTHR46796:SF12">
    <property type="entry name" value="HTH-TYPE DNA-BINDING TRANSCRIPTIONAL ACTIVATOR EUTR"/>
    <property type="match status" value="1"/>
</dbReference>
<proteinExistence type="predicted"/>
<name>A0ABU8U9K2_9ACTN</name>
<dbReference type="PROSITE" id="PS01124">
    <property type="entry name" value="HTH_ARAC_FAMILY_2"/>
    <property type="match status" value="1"/>
</dbReference>
<dbReference type="InterPro" id="IPR009057">
    <property type="entry name" value="Homeodomain-like_sf"/>
</dbReference>
<dbReference type="Proteomes" id="UP001382904">
    <property type="component" value="Unassembled WGS sequence"/>
</dbReference>
<dbReference type="Pfam" id="PF14525">
    <property type="entry name" value="AraC_binding_2"/>
    <property type="match status" value="1"/>
</dbReference>
<dbReference type="InterPro" id="IPR035418">
    <property type="entry name" value="AraC-bd_2"/>
</dbReference>
<comment type="caution">
    <text evidence="5">The sequence shown here is derived from an EMBL/GenBank/DDBJ whole genome shotgun (WGS) entry which is preliminary data.</text>
</comment>
<evidence type="ECO:0000256" key="3">
    <source>
        <dbReference type="ARBA" id="ARBA00023163"/>
    </source>
</evidence>
<keyword evidence="3" id="KW-0804">Transcription</keyword>
<dbReference type="SMART" id="SM00342">
    <property type="entry name" value="HTH_ARAC"/>
    <property type="match status" value="1"/>
</dbReference>
<evidence type="ECO:0000256" key="1">
    <source>
        <dbReference type="ARBA" id="ARBA00023015"/>
    </source>
</evidence>
<gene>
    <name evidence="5" type="ORF">WKI68_31210</name>
</gene>
<dbReference type="InterPro" id="IPR050204">
    <property type="entry name" value="AraC_XylS_family_regulators"/>
</dbReference>
<dbReference type="Pfam" id="PF12833">
    <property type="entry name" value="HTH_18"/>
    <property type="match status" value="1"/>
</dbReference>
<keyword evidence="2" id="KW-0238">DNA-binding</keyword>
<accession>A0ABU8U9K2</accession>
<protein>
    <submittedName>
        <fullName evidence="5">AraC family transcriptional regulator</fullName>
    </submittedName>
</protein>
<evidence type="ECO:0000313" key="5">
    <source>
        <dbReference type="EMBL" id="MEJ8644567.1"/>
    </source>
</evidence>
<organism evidence="5 6">
    <name type="scientific">Streptomyces caledonius</name>
    <dbReference type="NCBI Taxonomy" id="3134107"/>
    <lineage>
        <taxon>Bacteria</taxon>
        <taxon>Bacillati</taxon>
        <taxon>Actinomycetota</taxon>
        <taxon>Actinomycetes</taxon>
        <taxon>Kitasatosporales</taxon>
        <taxon>Streptomycetaceae</taxon>
        <taxon>Streptomyces</taxon>
    </lineage>
</organism>
<evidence type="ECO:0000256" key="2">
    <source>
        <dbReference type="ARBA" id="ARBA00023125"/>
    </source>
</evidence>
<reference evidence="5 6" key="1">
    <citation type="submission" date="2024-03" db="EMBL/GenBank/DDBJ databases">
        <title>Novel Streptomyces species of biotechnological and ecological value are a feature of Machair soil.</title>
        <authorList>
            <person name="Prole J.R."/>
            <person name="Goodfellow M."/>
            <person name="Allenby N."/>
            <person name="Ward A.C."/>
        </authorList>
    </citation>
    <scope>NUCLEOTIDE SEQUENCE [LARGE SCALE GENOMIC DNA]</scope>
    <source>
        <strain evidence="5 6">MS1.HAVA.3</strain>
    </source>
</reference>
<keyword evidence="1" id="KW-0805">Transcription regulation</keyword>
<keyword evidence="6" id="KW-1185">Reference proteome</keyword>